<feature type="compositionally biased region" description="Low complexity" evidence="2">
    <location>
        <begin position="444"/>
        <end position="459"/>
    </location>
</feature>
<gene>
    <name evidence="4" type="ORF">NI17_004540</name>
</gene>
<dbReference type="InterPro" id="IPR004474">
    <property type="entry name" value="LytR_CpsA_psr"/>
</dbReference>
<dbReference type="Gene3D" id="3.40.630.190">
    <property type="entry name" value="LCP protein"/>
    <property type="match status" value="1"/>
</dbReference>
<dbReference type="Pfam" id="PF03816">
    <property type="entry name" value="LytR_cpsA_psr"/>
    <property type="match status" value="1"/>
</dbReference>
<dbReference type="InterPro" id="IPR050922">
    <property type="entry name" value="LytR/CpsA/Psr_CW_biosynth"/>
</dbReference>
<evidence type="ECO:0000313" key="4">
    <source>
        <dbReference type="EMBL" id="UOE20499.1"/>
    </source>
</evidence>
<comment type="similarity">
    <text evidence="1">Belongs to the LytR/CpsA/Psr (LCP) family.</text>
</comment>
<feature type="transmembrane region" description="Helical" evidence="3">
    <location>
        <begin position="44"/>
        <end position="65"/>
    </location>
</feature>
<evidence type="ECO:0000313" key="5">
    <source>
        <dbReference type="Proteomes" id="UP000265719"/>
    </source>
</evidence>
<keyword evidence="3" id="KW-0472">Membrane</keyword>
<feature type="transmembrane region" description="Helical" evidence="3">
    <location>
        <begin position="118"/>
        <end position="143"/>
    </location>
</feature>
<dbReference type="AlphaFoldDB" id="A0A399G616"/>
<evidence type="ECO:0000256" key="1">
    <source>
        <dbReference type="ARBA" id="ARBA00006068"/>
    </source>
</evidence>
<protein>
    <submittedName>
        <fullName evidence="4">LCP family protein</fullName>
    </submittedName>
</protein>
<dbReference type="PANTHER" id="PTHR33392">
    <property type="entry name" value="POLYISOPRENYL-TEICHOIC ACID--PEPTIDOGLYCAN TEICHOIC ACID TRANSFERASE TAGU"/>
    <property type="match status" value="1"/>
</dbReference>
<dbReference type="PANTHER" id="PTHR33392:SF6">
    <property type="entry name" value="POLYISOPRENYL-TEICHOIC ACID--PEPTIDOGLYCAN TEICHOIC ACID TRANSFERASE TAGU"/>
    <property type="match status" value="1"/>
</dbReference>
<organism evidence="4 5">
    <name type="scientific">Thermobifida halotolerans</name>
    <dbReference type="NCBI Taxonomy" id="483545"/>
    <lineage>
        <taxon>Bacteria</taxon>
        <taxon>Bacillati</taxon>
        <taxon>Actinomycetota</taxon>
        <taxon>Actinomycetes</taxon>
        <taxon>Streptosporangiales</taxon>
        <taxon>Nocardiopsidaceae</taxon>
        <taxon>Thermobifida</taxon>
    </lineage>
</organism>
<accession>A0A399G616</accession>
<dbReference type="Proteomes" id="UP000265719">
    <property type="component" value="Chromosome"/>
</dbReference>
<dbReference type="RefSeq" id="WP_068692948.1">
    <property type="nucleotide sequence ID" value="NZ_CP063196.1"/>
</dbReference>
<name>A0A399G616_9ACTN</name>
<feature type="transmembrane region" description="Helical" evidence="3">
    <location>
        <begin position="81"/>
        <end position="106"/>
    </location>
</feature>
<keyword evidence="5" id="KW-1185">Reference proteome</keyword>
<keyword evidence="3" id="KW-1133">Transmembrane helix</keyword>
<proteinExistence type="inferred from homology"/>
<sequence length="497" mass="53394">MGKRRRLTKTPSRPRSMTRALLWTAASAALPGAAHLRTGRRWAGAAILACHLLLVTALVLGGLALRDNLVLSTTLATQDRWLLAAGIGAFAVAVLWMTVVVHSYVITRPESSPLGRRVVAGVVVAALCLAVAAPAGAVGYVSYTAYDVSNSLFSADPEEPHDDADPWNGRERVNVLLLGGDAGKNRYGMRTDTMIVASIDVDSGDVVLIGLPRNLENVPFPEGTALAERYPAPHGFTDLLNEVYQTIADDPTLAVNPAAADPAADTLKRVIGEAIGLGIDYYGLVDMQGFEDIIDAIGGIRVYLEEPLPYGQRGEYLDAGWQVLDGREALWYGRTRVNSDDYSRMGRQGCLIKYVAEQADPATILTSFRSLAAAAKSTLRTDVPQPKLPHFVELAERVANADMETLQLSPPQVNTAYPDWEHIRELVREAVHGAQEPASDIQQTPAPSTSPGTGTAPESSPDDLTEWQEYTGLPEPSPTSPGRQVGEEATALDELCP</sequence>
<reference evidence="4" key="1">
    <citation type="submission" date="2020-10" db="EMBL/GenBank/DDBJ databases">
        <title>De novo genome project of the cellulose decomposer Thermobifida halotolerans type strain.</title>
        <authorList>
            <person name="Nagy I."/>
            <person name="Horvath B."/>
            <person name="Kukolya J."/>
            <person name="Nagy I."/>
            <person name="Orsini M."/>
        </authorList>
    </citation>
    <scope>NUCLEOTIDE SEQUENCE</scope>
    <source>
        <strain evidence="4">DSM 44931</strain>
    </source>
</reference>
<dbReference type="EMBL" id="CP063196">
    <property type="protein sequence ID" value="UOE20499.1"/>
    <property type="molecule type" value="Genomic_DNA"/>
</dbReference>
<dbReference type="KEGG" id="thao:NI17_004540"/>
<dbReference type="OrthoDB" id="3573673at2"/>
<evidence type="ECO:0000256" key="3">
    <source>
        <dbReference type="SAM" id="Phobius"/>
    </source>
</evidence>
<dbReference type="NCBIfam" id="TIGR00350">
    <property type="entry name" value="lytR_cpsA_psr"/>
    <property type="match status" value="1"/>
</dbReference>
<feature type="region of interest" description="Disordered" evidence="2">
    <location>
        <begin position="434"/>
        <end position="497"/>
    </location>
</feature>
<keyword evidence="3" id="KW-0812">Transmembrane</keyword>
<evidence type="ECO:0000256" key="2">
    <source>
        <dbReference type="SAM" id="MobiDB-lite"/>
    </source>
</evidence>